<keyword evidence="1" id="KW-0812">Transmembrane</keyword>
<accession>A0A9E8SLA7</accession>
<feature type="transmembrane region" description="Helical" evidence="1">
    <location>
        <begin position="108"/>
        <end position="125"/>
    </location>
</feature>
<reference evidence="2" key="1">
    <citation type="submission" date="2022-11" db="EMBL/GenBank/DDBJ databases">
        <title>Dyadobacter pollutisoli sp. nov., isolated from plastic dumped soil.</title>
        <authorList>
            <person name="Kim J.M."/>
            <person name="Kim K.R."/>
            <person name="Lee J.K."/>
            <person name="Hao L."/>
            <person name="Jeon C.O."/>
        </authorList>
    </citation>
    <scope>NUCLEOTIDE SEQUENCE</scope>
    <source>
        <strain evidence="2">U1</strain>
    </source>
</reference>
<proteinExistence type="predicted"/>
<keyword evidence="3" id="KW-1185">Reference proteome</keyword>
<evidence type="ECO:0008006" key="4">
    <source>
        <dbReference type="Google" id="ProtNLM"/>
    </source>
</evidence>
<gene>
    <name evidence="2" type="ORF">ON006_05335</name>
</gene>
<protein>
    <recommendedName>
        <fullName evidence="4">MerC domain-containing protein</fullName>
    </recommendedName>
</protein>
<feature type="transmembrane region" description="Helical" evidence="1">
    <location>
        <begin position="82"/>
        <end position="102"/>
    </location>
</feature>
<dbReference type="Proteomes" id="UP001164653">
    <property type="component" value="Chromosome"/>
</dbReference>
<dbReference type="RefSeq" id="WP_244819508.1">
    <property type="nucleotide sequence ID" value="NZ_CP112998.1"/>
</dbReference>
<organism evidence="2 3">
    <name type="scientific">Dyadobacter pollutisoli</name>
    <dbReference type="NCBI Taxonomy" id="2910158"/>
    <lineage>
        <taxon>Bacteria</taxon>
        <taxon>Pseudomonadati</taxon>
        <taxon>Bacteroidota</taxon>
        <taxon>Cytophagia</taxon>
        <taxon>Cytophagales</taxon>
        <taxon>Spirosomataceae</taxon>
        <taxon>Dyadobacter</taxon>
    </lineage>
</organism>
<feature type="transmembrane region" description="Helical" evidence="1">
    <location>
        <begin position="54"/>
        <end position="75"/>
    </location>
</feature>
<evidence type="ECO:0000313" key="3">
    <source>
        <dbReference type="Proteomes" id="UP001164653"/>
    </source>
</evidence>
<dbReference type="AlphaFoldDB" id="A0A9E8SLA7"/>
<dbReference type="KEGG" id="dpf:ON006_05335"/>
<sequence length="136" mass="15248">MERNGDILRRPFGWMHEAIKMAAAIGMLLLPKCSLCLAAYLNLFSIFGISFRSYASWVMPVLLSLLVINLMVAYLKARKMGSYPAFVMLMVGGGLLFMGKVWLLKEALSYAGLLFLATGSVIQLWQSRRICSRSFL</sequence>
<feature type="transmembrane region" description="Helical" evidence="1">
    <location>
        <begin position="21"/>
        <end position="42"/>
    </location>
</feature>
<keyword evidence="1" id="KW-0472">Membrane</keyword>
<keyword evidence="1" id="KW-1133">Transmembrane helix</keyword>
<evidence type="ECO:0000256" key="1">
    <source>
        <dbReference type="SAM" id="Phobius"/>
    </source>
</evidence>
<evidence type="ECO:0000313" key="2">
    <source>
        <dbReference type="EMBL" id="WAC13380.1"/>
    </source>
</evidence>
<dbReference type="EMBL" id="CP112998">
    <property type="protein sequence ID" value="WAC13380.1"/>
    <property type="molecule type" value="Genomic_DNA"/>
</dbReference>
<name>A0A9E8SLA7_9BACT</name>